<name>A0AAV2YCQ5_9STRA</name>
<dbReference type="InterPro" id="IPR016197">
    <property type="entry name" value="Chromo-like_dom_sf"/>
</dbReference>
<gene>
    <name evidence="3" type="ORF">N0F65_011743</name>
</gene>
<dbReference type="CDD" id="cd00024">
    <property type="entry name" value="CD_CSD"/>
    <property type="match status" value="1"/>
</dbReference>
<evidence type="ECO:0000313" key="3">
    <source>
        <dbReference type="EMBL" id="DAZ93202.1"/>
    </source>
</evidence>
<dbReference type="Gene3D" id="2.40.50.40">
    <property type="match status" value="1"/>
</dbReference>
<dbReference type="EMBL" id="DAKRPA010000336">
    <property type="protein sequence ID" value="DAZ93202.1"/>
    <property type="molecule type" value="Genomic_DNA"/>
</dbReference>
<dbReference type="InterPro" id="IPR000953">
    <property type="entry name" value="Chromo/chromo_shadow_dom"/>
</dbReference>
<dbReference type="AlphaFoldDB" id="A0AAV2YCQ5"/>
<dbReference type="InterPro" id="IPR023780">
    <property type="entry name" value="Chromo_domain"/>
</dbReference>
<dbReference type="Proteomes" id="UP001146120">
    <property type="component" value="Unassembled WGS sequence"/>
</dbReference>
<feature type="domain" description="Chromo" evidence="2">
    <location>
        <begin position="1"/>
        <end position="78"/>
    </location>
</feature>
<sequence>FDRIVAHDDLPKPTPRRRRGASDAQSSGRHQNRFFRVQWLGYRAADDTWEPRGALLADVPDLVGEYEQRAGLRDQSGTRAGCVGPDQ</sequence>
<feature type="non-terminal residue" evidence="3">
    <location>
        <position position="1"/>
    </location>
</feature>
<feature type="region of interest" description="Disordered" evidence="1">
    <location>
        <begin position="1"/>
        <end position="29"/>
    </location>
</feature>
<evidence type="ECO:0000313" key="4">
    <source>
        <dbReference type="Proteomes" id="UP001146120"/>
    </source>
</evidence>
<proteinExistence type="predicted"/>
<feature type="compositionally biased region" description="Basic and acidic residues" evidence="1">
    <location>
        <begin position="1"/>
        <end position="11"/>
    </location>
</feature>
<accession>A0AAV2YCQ5</accession>
<comment type="caution">
    <text evidence="3">The sequence shown here is derived from an EMBL/GenBank/DDBJ whole genome shotgun (WGS) entry which is preliminary data.</text>
</comment>
<organism evidence="3 4">
    <name type="scientific">Lagenidium giganteum</name>
    <dbReference type="NCBI Taxonomy" id="4803"/>
    <lineage>
        <taxon>Eukaryota</taxon>
        <taxon>Sar</taxon>
        <taxon>Stramenopiles</taxon>
        <taxon>Oomycota</taxon>
        <taxon>Peronosporomycetes</taxon>
        <taxon>Pythiales</taxon>
        <taxon>Pythiaceae</taxon>
    </lineage>
</organism>
<protein>
    <recommendedName>
        <fullName evidence="2">Chromo domain-containing protein</fullName>
    </recommendedName>
</protein>
<evidence type="ECO:0000256" key="1">
    <source>
        <dbReference type="SAM" id="MobiDB-lite"/>
    </source>
</evidence>
<evidence type="ECO:0000259" key="2">
    <source>
        <dbReference type="PROSITE" id="PS50013"/>
    </source>
</evidence>
<keyword evidence="4" id="KW-1185">Reference proteome</keyword>
<dbReference type="PROSITE" id="PS50013">
    <property type="entry name" value="CHROMO_2"/>
    <property type="match status" value="1"/>
</dbReference>
<reference evidence="3" key="1">
    <citation type="submission" date="2022-11" db="EMBL/GenBank/DDBJ databases">
        <authorList>
            <person name="Morgan W.R."/>
            <person name="Tartar A."/>
        </authorList>
    </citation>
    <scope>NUCLEOTIDE SEQUENCE</scope>
    <source>
        <strain evidence="3">ARSEF 373</strain>
    </source>
</reference>
<dbReference type="SUPFAM" id="SSF54160">
    <property type="entry name" value="Chromo domain-like"/>
    <property type="match status" value="1"/>
</dbReference>
<feature type="region of interest" description="Disordered" evidence="1">
    <location>
        <begin position="68"/>
        <end position="87"/>
    </location>
</feature>
<dbReference type="Pfam" id="PF00385">
    <property type="entry name" value="Chromo"/>
    <property type="match status" value="1"/>
</dbReference>
<reference evidence="3" key="2">
    <citation type="journal article" date="2023" name="Microbiol Resour">
        <title>Decontamination and Annotation of the Draft Genome Sequence of the Oomycete Lagenidium giganteum ARSEF 373.</title>
        <authorList>
            <person name="Morgan W.R."/>
            <person name="Tartar A."/>
        </authorList>
    </citation>
    <scope>NUCLEOTIDE SEQUENCE</scope>
    <source>
        <strain evidence="3">ARSEF 373</strain>
    </source>
</reference>